<organism evidence="1 2">
    <name type="scientific">Dichomitus squalens</name>
    <dbReference type="NCBI Taxonomy" id="114155"/>
    <lineage>
        <taxon>Eukaryota</taxon>
        <taxon>Fungi</taxon>
        <taxon>Dikarya</taxon>
        <taxon>Basidiomycota</taxon>
        <taxon>Agaricomycotina</taxon>
        <taxon>Agaricomycetes</taxon>
        <taxon>Polyporales</taxon>
        <taxon>Polyporaceae</taxon>
        <taxon>Dichomitus</taxon>
    </lineage>
</organism>
<dbReference type="EMBL" id="ML145123">
    <property type="protein sequence ID" value="TBU58539.1"/>
    <property type="molecule type" value="Genomic_DNA"/>
</dbReference>
<dbReference type="Proteomes" id="UP000292082">
    <property type="component" value="Unassembled WGS sequence"/>
</dbReference>
<proteinExistence type="predicted"/>
<evidence type="ECO:0000313" key="1">
    <source>
        <dbReference type="EMBL" id="TBU58539.1"/>
    </source>
</evidence>
<accession>A0A4Q9PVP6</accession>
<name>A0A4Q9PVP6_9APHY</name>
<sequence>MTTSISDIALPEPDVAARPPALKRWLAGYHRVASTNGNEYHIFVNGSRPIFSTENDSKVDLDVEIPIGPLILQLRGYIDHIWNDVDIEGYVKVPLLPQIPVGELRGRLTDAIETRPDVPEIMEGFLRLFVSRDRWFTLGFDITIFRGAVYEGTLPVIPLPGATR</sequence>
<gene>
    <name evidence="1" type="ORF">BD310DRAFT_926825</name>
</gene>
<reference evidence="1 2" key="1">
    <citation type="submission" date="2019-01" db="EMBL/GenBank/DDBJ databases">
        <title>Draft genome sequences of three monokaryotic isolates of the white-rot basidiomycete fungus Dichomitus squalens.</title>
        <authorList>
            <consortium name="DOE Joint Genome Institute"/>
            <person name="Lopez S.C."/>
            <person name="Andreopoulos B."/>
            <person name="Pangilinan J."/>
            <person name="Lipzen A."/>
            <person name="Riley R."/>
            <person name="Ahrendt S."/>
            <person name="Ng V."/>
            <person name="Barry K."/>
            <person name="Daum C."/>
            <person name="Grigoriev I.V."/>
            <person name="Hilden K.S."/>
            <person name="Makela M.R."/>
            <person name="de Vries R.P."/>
        </authorList>
    </citation>
    <scope>NUCLEOTIDE SEQUENCE [LARGE SCALE GENOMIC DNA]</scope>
    <source>
        <strain evidence="1 2">CBS 464.89</strain>
    </source>
</reference>
<protein>
    <submittedName>
        <fullName evidence="1">Uncharacterized protein</fullName>
    </submittedName>
</protein>
<keyword evidence="2" id="KW-1185">Reference proteome</keyword>
<evidence type="ECO:0000313" key="2">
    <source>
        <dbReference type="Proteomes" id="UP000292082"/>
    </source>
</evidence>
<dbReference type="AlphaFoldDB" id="A0A4Q9PVP6"/>